<keyword evidence="3" id="KW-1185">Reference proteome</keyword>
<evidence type="ECO:0000313" key="2">
    <source>
        <dbReference type="EMBL" id="SGZ46808.1"/>
    </source>
</evidence>
<dbReference type="InterPro" id="IPR036397">
    <property type="entry name" value="RNaseH_sf"/>
</dbReference>
<dbReference type="InterPro" id="IPR039197">
    <property type="entry name" value="Mrs1/Cce1"/>
</dbReference>
<evidence type="ECO:0000259" key="1">
    <source>
        <dbReference type="Pfam" id="PF09159"/>
    </source>
</evidence>
<dbReference type="CDD" id="cd16963">
    <property type="entry name" value="CCE1"/>
    <property type="match status" value="1"/>
</dbReference>
<reference evidence="2 3" key="1">
    <citation type="submission" date="2016-10" db="EMBL/GenBank/DDBJ databases">
        <authorList>
            <person name="de Groot N.N."/>
        </authorList>
    </citation>
    <scope>NUCLEOTIDE SEQUENCE [LARGE SCALE GENOMIC DNA]</scope>
    <source>
        <strain evidence="2 3">CBS 141442</strain>
    </source>
</reference>
<dbReference type="InterPro" id="IPR015242">
    <property type="entry name" value="Ydc2_cat"/>
</dbReference>
<dbReference type="GO" id="GO:0004520">
    <property type="term" value="F:DNA endonuclease activity"/>
    <property type="evidence" value="ECO:0007669"/>
    <property type="project" value="TreeGrafter"/>
</dbReference>
<dbReference type="PANTHER" id="PTHR28072:SF1">
    <property type="entry name" value="CRUCIFORM CUTTING ENDONUCLEASE 1, MITOCHONDRIAL-RELATED"/>
    <property type="match status" value="1"/>
</dbReference>
<dbReference type="AlphaFoldDB" id="A0A1L0B722"/>
<dbReference type="Pfam" id="PF09159">
    <property type="entry name" value="Ydc2-catalyt"/>
    <property type="match status" value="1"/>
</dbReference>
<dbReference type="GO" id="GO:0005739">
    <property type="term" value="C:mitochondrion"/>
    <property type="evidence" value="ECO:0007669"/>
    <property type="project" value="TreeGrafter"/>
</dbReference>
<dbReference type="EMBL" id="LT635756">
    <property type="protein sequence ID" value="SGZ46808.1"/>
    <property type="molecule type" value="Genomic_DNA"/>
</dbReference>
<accession>A0A1L0B722</accession>
<gene>
    <name evidence="2" type="ORF">SAMEA4029010_CIC11G00000002191</name>
</gene>
<dbReference type="OrthoDB" id="5552842at2759"/>
<dbReference type="PANTHER" id="PTHR28072">
    <property type="entry name" value="CRUCIFORM CUTTING ENDONUCLEASE 1, MITOCHONDRIAL-RELATED"/>
    <property type="match status" value="1"/>
</dbReference>
<dbReference type="InterPro" id="IPR012337">
    <property type="entry name" value="RNaseH-like_sf"/>
</dbReference>
<proteinExistence type="predicted"/>
<evidence type="ECO:0000313" key="3">
    <source>
        <dbReference type="Proteomes" id="UP000182334"/>
    </source>
</evidence>
<organism evidence="2 3">
    <name type="scientific">Sungouiella intermedia</name>
    <dbReference type="NCBI Taxonomy" id="45354"/>
    <lineage>
        <taxon>Eukaryota</taxon>
        <taxon>Fungi</taxon>
        <taxon>Dikarya</taxon>
        <taxon>Ascomycota</taxon>
        <taxon>Saccharomycotina</taxon>
        <taxon>Pichiomycetes</taxon>
        <taxon>Metschnikowiaceae</taxon>
        <taxon>Sungouiella</taxon>
    </lineage>
</organism>
<dbReference type="STRING" id="45354.A0A1L0B722"/>
<dbReference type="SUPFAM" id="SSF53098">
    <property type="entry name" value="Ribonuclease H-like"/>
    <property type="match status" value="1"/>
</dbReference>
<dbReference type="GO" id="GO:0000403">
    <property type="term" value="F:Y-form DNA binding"/>
    <property type="evidence" value="ECO:0007669"/>
    <property type="project" value="TreeGrafter"/>
</dbReference>
<dbReference type="GO" id="GO:0070336">
    <property type="term" value="F:flap-structured DNA binding"/>
    <property type="evidence" value="ECO:0007669"/>
    <property type="project" value="TreeGrafter"/>
</dbReference>
<feature type="domain" description="Mitochondrial resolvase Ydc2 catalytic" evidence="1">
    <location>
        <begin position="47"/>
        <end position="277"/>
    </location>
</feature>
<dbReference type="Gene3D" id="3.30.420.10">
    <property type="entry name" value="Ribonuclease H-like superfamily/Ribonuclease H"/>
    <property type="match status" value="1"/>
</dbReference>
<dbReference type="Proteomes" id="UP000182334">
    <property type="component" value="Chromosome I"/>
</dbReference>
<sequence length="321" mass="36224">MNTLKTATLNSLALHCGYPTASTKAARVAAMANYDAFFSSLPASPTIVSVDVGIKNFSYCKVAHSDTQVSIVDWNHLNLHEKYGSTYRPRTTDPDSLVDSKAYMAHMSVGVVNDILMPQGRWPDIITIENQRTRSNGKTSTLPNVLLNFTLENMIYAACEARGASTHRVAVMPMNSNKMVNFWISRFVNKSSGMSSAHSKTLRTQLLFGWLSHPNHSPFDLQLPSLPLDFAQLSYRKQTSALLQLLKFETRPKKVDDLVDCLLYNLMCLLQLRHHRELKQAQQDGHDIAELVRHWDSLHCRYLRPLLASTELELAGEYSRD</sequence>
<protein>
    <submittedName>
        <fullName evidence="2">CIC11C00000002191</fullName>
    </submittedName>
</protein>
<dbReference type="GO" id="GO:0000402">
    <property type="term" value="F:crossed form four-way junction DNA binding"/>
    <property type="evidence" value="ECO:0007669"/>
    <property type="project" value="TreeGrafter"/>
</dbReference>
<name>A0A1L0B722_9ASCO</name>